<evidence type="ECO:0000313" key="7">
    <source>
        <dbReference type="EMBL" id="CAD8675319.1"/>
    </source>
</evidence>
<dbReference type="Gene3D" id="1.25.40.10">
    <property type="entry name" value="Tetratricopeptide repeat domain"/>
    <property type="match status" value="1"/>
</dbReference>
<keyword evidence="3" id="KW-0677">Repeat</keyword>
<feature type="repeat" description="TPR" evidence="6">
    <location>
        <begin position="326"/>
        <end position="359"/>
    </location>
</feature>
<dbReference type="GO" id="GO:0005737">
    <property type="term" value="C:cytoplasm"/>
    <property type="evidence" value="ECO:0007669"/>
    <property type="project" value="UniProtKB-SubCell"/>
</dbReference>
<reference evidence="7" key="1">
    <citation type="submission" date="2021-01" db="EMBL/GenBank/DDBJ databases">
        <authorList>
            <person name="Corre E."/>
            <person name="Pelletier E."/>
            <person name="Niang G."/>
            <person name="Scheremetjew M."/>
            <person name="Finn R."/>
            <person name="Kale V."/>
            <person name="Holt S."/>
            <person name="Cochrane G."/>
            <person name="Meng A."/>
            <person name="Brown T."/>
            <person name="Cohen L."/>
        </authorList>
    </citation>
    <scope>NUCLEOTIDE SEQUENCE</scope>
    <source>
        <strain evidence="7">CCMP722</strain>
    </source>
</reference>
<evidence type="ECO:0000256" key="5">
    <source>
        <dbReference type="ARBA" id="ARBA00040665"/>
    </source>
</evidence>
<evidence type="ECO:0000256" key="3">
    <source>
        <dbReference type="ARBA" id="ARBA00022737"/>
    </source>
</evidence>
<sequence length="411" mass="46484">MADYGEMRQKLTFKEKLLQSLSEAEAEEQARTQTVIKDKQHLLVEMLVEGHPQSFVDFFYLTHDQNPEGAPTREELEAHDIDPDTYVPEDEVPLESLGYLKANLVEVDSAARRGDMKSVYLAYTNLARFFESNSNHKKAIFFYEKCYSIAQQARDIHGELEANLNLGVAHENINDVAKAITFHERHLELATEAHIDAEMVSANRNLVKVYQRQAEEQESAGNIDASIESYHRMMKAAKASHDLPEQGLASYRIGMAYQKLDNPQKALGFHGEYLQLCRVCGDRTGEGSACCALAQCYQDLEDVTQAISYLEQFLDLSKTANPSNHARACCSLGVIYSKQHKFERAVTYFEKFFDVAKTLNDRRLLDIARVNLGISRGSAKTGRFMEVVVNDMHTLLQWKNVRMPIDAAGAE</sequence>
<dbReference type="Pfam" id="PF13424">
    <property type="entry name" value="TPR_12"/>
    <property type="match status" value="1"/>
</dbReference>
<keyword evidence="2" id="KW-0963">Cytoplasm</keyword>
<dbReference type="InterPro" id="IPR051476">
    <property type="entry name" value="Bac_ResReg_Asp_Phosphatase"/>
</dbReference>
<evidence type="ECO:0000256" key="2">
    <source>
        <dbReference type="ARBA" id="ARBA00022490"/>
    </source>
</evidence>
<dbReference type="GO" id="GO:0003341">
    <property type="term" value="P:cilium movement"/>
    <property type="evidence" value="ECO:0007669"/>
    <property type="project" value="TreeGrafter"/>
</dbReference>
<comment type="subcellular location">
    <subcellularLocation>
        <location evidence="1">Cytoplasm</location>
    </subcellularLocation>
</comment>
<dbReference type="GO" id="GO:0005929">
    <property type="term" value="C:cilium"/>
    <property type="evidence" value="ECO:0007669"/>
    <property type="project" value="TreeGrafter"/>
</dbReference>
<gene>
    <name evidence="7" type="ORF">POBO1169_LOCUS12638</name>
</gene>
<name>A0A7S0REK5_9CHLO</name>
<dbReference type="PROSITE" id="PS50005">
    <property type="entry name" value="TPR"/>
    <property type="match status" value="1"/>
</dbReference>
<dbReference type="InterPro" id="IPR011990">
    <property type="entry name" value="TPR-like_helical_dom_sf"/>
</dbReference>
<evidence type="ECO:0000256" key="4">
    <source>
        <dbReference type="ARBA" id="ARBA00022803"/>
    </source>
</evidence>
<proteinExistence type="predicted"/>
<keyword evidence="4 6" id="KW-0802">TPR repeat</keyword>
<protein>
    <recommendedName>
        <fullName evidence="5">Tetratricopeptide repeat protein 29</fullName>
    </recommendedName>
</protein>
<dbReference type="PANTHER" id="PTHR46630:SF1">
    <property type="entry name" value="TETRATRICOPEPTIDE REPEAT PROTEIN 29"/>
    <property type="match status" value="1"/>
</dbReference>
<dbReference type="Pfam" id="PF13181">
    <property type="entry name" value="TPR_8"/>
    <property type="match status" value="1"/>
</dbReference>
<dbReference type="AlphaFoldDB" id="A0A7S0REK5"/>
<dbReference type="InterPro" id="IPR019734">
    <property type="entry name" value="TPR_rpt"/>
</dbReference>
<accession>A0A7S0REK5</accession>
<dbReference type="Pfam" id="PF13176">
    <property type="entry name" value="TPR_7"/>
    <property type="match status" value="1"/>
</dbReference>
<dbReference type="PANTHER" id="PTHR46630">
    <property type="entry name" value="TETRATRICOPEPTIDE REPEAT PROTEIN 29"/>
    <property type="match status" value="1"/>
</dbReference>
<dbReference type="EMBL" id="HBFA01024868">
    <property type="protein sequence ID" value="CAD8675319.1"/>
    <property type="molecule type" value="Transcribed_RNA"/>
</dbReference>
<dbReference type="SUPFAM" id="SSF48452">
    <property type="entry name" value="TPR-like"/>
    <property type="match status" value="2"/>
</dbReference>
<organism evidence="7">
    <name type="scientific">Pyramimonas obovata</name>
    <dbReference type="NCBI Taxonomy" id="1411642"/>
    <lineage>
        <taxon>Eukaryota</taxon>
        <taxon>Viridiplantae</taxon>
        <taxon>Chlorophyta</taxon>
        <taxon>Pyramimonadophyceae</taxon>
        <taxon>Pyramimonadales</taxon>
        <taxon>Pyramimonadaceae</taxon>
        <taxon>Pyramimonas</taxon>
        <taxon>Pyramimonas incertae sedis</taxon>
    </lineage>
</organism>
<evidence type="ECO:0000256" key="6">
    <source>
        <dbReference type="PROSITE-ProRule" id="PRU00339"/>
    </source>
</evidence>
<dbReference type="SMART" id="SM00028">
    <property type="entry name" value="TPR"/>
    <property type="match status" value="6"/>
</dbReference>
<evidence type="ECO:0000256" key="1">
    <source>
        <dbReference type="ARBA" id="ARBA00004496"/>
    </source>
</evidence>